<dbReference type="EMBL" id="VNKQ01000012">
    <property type="protein sequence ID" value="KAG0647588.1"/>
    <property type="molecule type" value="Genomic_DNA"/>
</dbReference>
<reference evidence="1" key="1">
    <citation type="submission" date="2019-07" db="EMBL/GenBank/DDBJ databases">
        <title>Hyphodiscus hymeniophilus genome sequencing and assembly.</title>
        <authorList>
            <person name="Kramer G."/>
            <person name="Nodwell J."/>
        </authorList>
    </citation>
    <scope>NUCLEOTIDE SEQUENCE</scope>
    <source>
        <strain evidence="1">ATCC 34498</strain>
    </source>
</reference>
<evidence type="ECO:0000313" key="2">
    <source>
        <dbReference type="Proteomes" id="UP000785200"/>
    </source>
</evidence>
<dbReference type="PANTHER" id="PTHR23242">
    <property type="entry name" value="TRANSCRIPTION FACTOR HOXA13"/>
    <property type="match status" value="1"/>
</dbReference>
<dbReference type="PANTHER" id="PTHR23242:SF9">
    <property type="entry name" value="TRANSCRIPTION FACTOR HOXA13"/>
    <property type="match status" value="1"/>
</dbReference>
<protein>
    <submittedName>
        <fullName evidence="1">Uncharacterized protein</fullName>
    </submittedName>
</protein>
<gene>
    <name evidence="1" type="ORF">D0Z07_6630</name>
</gene>
<name>A0A9P6VGP7_9HELO</name>
<evidence type="ECO:0000313" key="1">
    <source>
        <dbReference type="EMBL" id="KAG0647588.1"/>
    </source>
</evidence>
<sequence>MAVESNGKVVEPAHKGMNGHAVAPKSKLPKKQRGFGLFSIISRLLTWYSIITILLRCPSTADLLTDSSPKLCKPYFQVRSAVVPHLEPYYSAYAAPYVDIARPYYNSLDKRVIAPATALSMKYGAPRVAQIQSLGQAQWEKTVQPQVFKYQGMFKSKYDENLGPHLDKAYTVAGPYYDIAKTNALQTYYEHILPAYTAVQPYALQGYGIASDFTVNTALPYSKWAWTTAGIFLDRTVFPKLRILYGENVEPQLVRIGERLGRYRDGKKIQAVVDEIDSSSSASFASQTLSDISSSISSAHATSSAASSSVDMSSMTSEVPASTQLSEAEIRAKASQIVTNDLKVWQEKFAKAADEGSDDLDERITEITERLVANQAEKVGSALNVQLEETIKSSFKTLKRDIISIVESSKDTEESEEELSTAVRKAGVAIKEKGQAVRTWRQNYDQETNSLVSNAAEDTLAILDHIQDLGLQEIGMRWAWTDGITHKDWTKYHQLKPKFDEWRSEVEQVAISHAGLGKARSASEEVENQAMGTAEEAAKELARLKETGRWKISTGDSSNDWTPKVIPAAAAVAGQKVMSRLSEASEAVVGTSTSQGTMESITSAASNSIADAVSSGSSIASSISSSVIGTHQGSVESLVSVAGESASSIADQASSSIIGTQQGSAESFVSVATDSASSIVDKASSSIIGTSQGSIESVASVASESANSLSSKASSSIIGTEPGFVEKASSSIGSAASVVSKSISDGSVSLGSLSSSASSSISKSASHASSSISSSAASVASTASKKVWGGAMAQFVEARQIVYEDIIEDDDTYSEKIQSLASEAGDRFADITKAVSEALLKPTSTQGTVESITSLAGDQYSSALAAASLALYGPQQGSGESMASVLSNRYSDAVSAASAVIYGTPAPMTVQAYQVYNDALSKASDYYDQARSVVSAQISGEPKPVHEEMFSSVEKAFSDSVEAASSRYQAALSAGSTAVYGSPLSPHQSLYSAASSAYYGPPQGALESMSSVASSKLSEGLSAASLHLAEAKSYVGAVQTDDPSKQRLLDQVQNQYYAGVGMAHARYSEFLEKASSAVMPTSTPFHESLYSKVKGTPTAGYQAALATISSQYDNAVTAASSQLDQMLASASSIAGQTQKEILPTSSLLSAASSQYSAAISEASKLRESMSVAIAAKWDGGSSAVSSAVYGSETPWAESVSSKASENWQALITQASSQIYGAPTPYFVTRRLLSEAKEYADVATSGAKSQYFAVQSLISELVSGKEPDFTQSVYNRFSSAYYTGAGEVVSSASSLASEAYVSASSVVSSVFTPPPTLEAILDSASSRVNDAVDAASVQFYGSSTAYLEAVQSSASSVKSVASEKIYGSQTGYAEAAQSSIADAVSSAQKAISDAIYGTSTGTVESATSLAGEVYGSVTSYAGDTYASASSAISSVVWGPEKGAVESAQVRLSAAVESARVKLAEFAAAAGDGASDAVRRASEGVEEFASSVSSAVDSATSHVKDEL</sequence>
<proteinExistence type="predicted"/>
<accession>A0A9P6VGP7</accession>
<keyword evidence="2" id="KW-1185">Reference proteome</keyword>
<organism evidence="1 2">
    <name type="scientific">Hyphodiscus hymeniophilus</name>
    <dbReference type="NCBI Taxonomy" id="353542"/>
    <lineage>
        <taxon>Eukaryota</taxon>
        <taxon>Fungi</taxon>
        <taxon>Dikarya</taxon>
        <taxon>Ascomycota</taxon>
        <taxon>Pezizomycotina</taxon>
        <taxon>Leotiomycetes</taxon>
        <taxon>Helotiales</taxon>
        <taxon>Hyphodiscaceae</taxon>
        <taxon>Hyphodiscus</taxon>
    </lineage>
</organism>
<dbReference type="Proteomes" id="UP000785200">
    <property type="component" value="Unassembled WGS sequence"/>
</dbReference>
<comment type="caution">
    <text evidence="1">The sequence shown here is derived from an EMBL/GenBank/DDBJ whole genome shotgun (WGS) entry which is preliminary data.</text>
</comment>
<dbReference type="OrthoDB" id="3260408at2759"/>